<reference evidence="1" key="1">
    <citation type="journal article" date="2020" name="Stud. Mycol.">
        <title>101 Dothideomycetes genomes: a test case for predicting lifestyles and emergence of pathogens.</title>
        <authorList>
            <person name="Haridas S."/>
            <person name="Albert R."/>
            <person name="Binder M."/>
            <person name="Bloem J."/>
            <person name="Labutti K."/>
            <person name="Salamov A."/>
            <person name="Andreopoulos B."/>
            <person name="Baker S."/>
            <person name="Barry K."/>
            <person name="Bills G."/>
            <person name="Bluhm B."/>
            <person name="Cannon C."/>
            <person name="Castanera R."/>
            <person name="Culley D."/>
            <person name="Daum C."/>
            <person name="Ezra D."/>
            <person name="Gonzalez J."/>
            <person name="Henrissat B."/>
            <person name="Kuo A."/>
            <person name="Liang C."/>
            <person name="Lipzen A."/>
            <person name="Lutzoni F."/>
            <person name="Magnuson J."/>
            <person name="Mondo S."/>
            <person name="Nolan M."/>
            <person name="Ohm R."/>
            <person name="Pangilinan J."/>
            <person name="Park H.-J."/>
            <person name="Ramirez L."/>
            <person name="Alfaro M."/>
            <person name="Sun H."/>
            <person name="Tritt A."/>
            <person name="Yoshinaga Y."/>
            <person name="Zwiers L.-H."/>
            <person name="Turgeon B."/>
            <person name="Goodwin S."/>
            <person name="Spatafora J."/>
            <person name="Crous P."/>
            <person name="Grigoriev I."/>
        </authorList>
    </citation>
    <scope>NUCLEOTIDE SEQUENCE</scope>
    <source>
        <strain evidence="1">CBS 113979</strain>
    </source>
</reference>
<feature type="non-terminal residue" evidence="1">
    <location>
        <position position="1"/>
    </location>
</feature>
<evidence type="ECO:0000313" key="2">
    <source>
        <dbReference type="Proteomes" id="UP000800041"/>
    </source>
</evidence>
<organism evidence="1 2">
    <name type="scientific">Aulographum hederae CBS 113979</name>
    <dbReference type="NCBI Taxonomy" id="1176131"/>
    <lineage>
        <taxon>Eukaryota</taxon>
        <taxon>Fungi</taxon>
        <taxon>Dikarya</taxon>
        <taxon>Ascomycota</taxon>
        <taxon>Pezizomycotina</taxon>
        <taxon>Dothideomycetes</taxon>
        <taxon>Pleosporomycetidae</taxon>
        <taxon>Aulographales</taxon>
        <taxon>Aulographaceae</taxon>
    </lineage>
</organism>
<dbReference type="OrthoDB" id="5342184at2759"/>
<evidence type="ECO:0000313" key="1">
    <source>
        <dbReference type="EMBL" id="KAF1988341.1"/>
    </source>
</evidence>
<accession>A0A6G1H548</accession>
<protein>
    <recommendedName>
        <fullName evidence="3">1,3-beta-glucanosyltransferase</fullName>
    </recommendedName>
</protein>
<sequence>LLVPLYIFPESTSTWDPVFSAASSFPNLTFYVIVNPDSGPGSSLCPETEYSSAIEALNDHANVQAIGYVDTNFTHRPLERVERDIEGYSNWEHLCRPNSKIKVTGIFFDDVSDDGSNASFEYLNTATGYARANLSTVVYNPGVPLPETYYSGADLIVGFEDPYSDYHGQASIDKFNHFQPSKNALIIHSVP</sequence>
<dbReference type="PANTHER" id="PTHR35040">
    <property type="match status" value="1"/>
</dbReference>
<evidence type="ECO:0008006" key="3">
    <source>
        <dbReference type="Google" id="ProtNLM"/>
    </source>
</evidence>
<keyword evidence="2" id="KW-1185">Reference proteome</keyword>
<dbReference type="AlphaFoldDB" id="A0A6G1H548"/>
<gene>
    <name evidence="1" type="ORF">K402DRAFT_301296</name>
</gene>
<dbReference type="PANTHER" id="PTHR35040:SF9">
    <property type="entry name" value="4-LIKE CELL SURFACE PROTEIN, PUTATIVE (AFU_ORTHOLOGUE AFUA_4G14080)-RELATED"/>
    <property type="match status" value="1"/>
</dbReference>
<dbReference type="EMBL" id="ML977149">
    <property type="protein sequence ID" value="KAF1988341.1"/>
    <property type="molecule type" value="Genomic_DNA"/>
</dbReference>
<dbReference type="Pfam" id="PF12138">
    <property type="entry name" value="Spherulin4"/>
    <property type="match status" value="1"/>
</dbReference>
<dbReference type="Proteomes" id="UP000800041">
    <property type="component" value="Unassembled WGS sequence"/>
</dbReference>
<name>A0A6G1H548_9PEZI</name>
<dbReference type="InterPro" id="IPR021986">
    <property type="entry name" value="Spherulin4"/>
</dbReference>
<proteinExistence type="predicted"/>
<feature type="non-terminal residue" evidence="1">
    <location>
        <position position="191"/>
    </location>
</feature>